<comment type="caution">
    <text evidence="2">The sequence shown here is derived from an EMBL/GenBank/DDBJ whole genome shotgun (WGS) entry which is preliminary data.</text>
</comment>
<reference evidence="2" key="1">
    <citation type="journal article" date="2015" name="Nature">
        <title>Complex archaea that bridge the gap between prokaryotes and eukaryotes.</title>
        <authorList>
            <person name="Spang A."/>
            <person name="Saw J.H."/>
            <person name="Jorgensen S.L."/>
            <person name="Zaremba-Niedzwiedzka K."/>
            <person name="Martijn J."/>
            <person name="Lind A.E."/>
            <person name="van Eijk R."/>
            <person name="Schleper C."/>
            <person name="Guy L."/>
            <person name="Ettema T.J."/>
        </authorList>
    </citation>
    <scope>NUCLEOTIDE SEQUENCE</scope>
</reference>
<dbReference type="CDD" id="cd16896">
    <property type="entry name" value="LT_Slt70-like"/>
    <property type="match status" value="1"/>
</dbReference>
<dbReference type="PANTHER" id="PTHR37423">
    <property type="entry name" value="SOLUBLE LYTIC MUREIN TRANSGLYCOSYLASE-RELATED"/>
    <property type="match status" value="1"/>
</dbReference>
<organism evidence="2">
    <name type="scientific">marine sediment metagenome</name>
    <dbReference type="NCBI Taxonomy" id="412755"/>
    <lineage>
        <taxon>unclassified sequences</taxon>
        <taxon>metagenomes</taxon>
        <taxon>ecological metagenomes</taxon>
    </lineage>
</organism>
<dbReference type="AlphaFoldDB" id="A0A0F8X5U8"/>
<dbReference type="Pfam" id="PF01464">
    <property type="entry name" value="SLT"/>
    <property type="match status" value="1"/>
</dbReference>
<protein>
    <recommendedName>
        <fullName evidence="1">Transglycosylase SLT domain-containing protein</fullName>
    </recommendedName>
</protein>
<feature type="domain" description="Transglycosylase SLT" evidence="1">
    <location>
        <begin position="57"/>
        <end position="143"/>
    </location>
</feature>
<dbReference type="Gene3D" id="1.10.530.10">
    <property type="match status" value="1"/>
</dbReference>
<name>A0A0F8X5U8_9ZZZZ</name>
<dbReference type="PANTHER" id="PTHR37423:SF2">
    <property type="entry name" value="MEMBRANE-BOUND LYTIC MUREIN TRANSGLYCOSYLASE C"/>
    <property type="match status" value="1"/>
</dbReference>
<gene>
    <name evidence="2" type="ORF">LCGC14_2983820</name>
</gene>
<dbReference type="InterPro" id="IPR008258">
    <property type="entry name" value="Transglycosylase_SLT_dom_1"/>
</dbReference>
<dbReference type="SUPFAM" id="SSF53955">
    <property type="entry name" value="Lysozyme-like"/>
    <property type="match status" value="1"/>
</dbReference>
<proteinExistence type="predicted"/>
<accession>A0A0F8X5U8</accession>
<sequence length="176" mass="20715">MALYKKAKRVINLILFLGLLTLLFYFSYQFIITRAYPLRHKSQVIKASQKHDVDKWFDEDSVSKKGAVGLMQLMPKTARWISQQQGVSFNKNQLFSAKTNIDYGTWYIGYLQKRYKNRNLALAAYNSGTTIVDRWLAKHPEGNVNEFSYPETRNFVARVNISRRTYMKIYDEESFE</sequence>
<dbReference type="EMBL" id="LAZR01061006">
    <property type="protein sequence ID" value="KKK64477.1"/>
    <property type="molecule type" value="Genomic_DNA"/>
</dbReference>
<evidence type="ECO:0000259" key="1">
    <source>
        <dbReference type="Pfam" id="PF01464"/>
    </source>
</evidence>
<dbReference type="InterPro" id="IPR023346">
    <property type="entry name" value="Lysozyme-like_dom_sf"/>
</dbReference>
<evidence type="ECO:0000313" key="2">
    <source>
        <dbReference type="EMBL" id="KKK64477.1"/>
    </source>
</evidence>